<evidence type="ECO:0000259" key="5">
    <source>
        <dbReference type="SMART" id="SM00842"/>
    </source>
</evidence>
<dbReference type="CDD" id="cd24048">
    <property type="entry name" value="ASKHA_NBD_FtsA"/>
    <property type="match status" value="1"/>
</dbReference>
<dbReference type="GO" id="GO:0051301">
    <property type="term" value="P:cell division"/>
    <property type="evidence" value="ECO:0007669"/>
    <property type="project" value="UniProtKB-KW"/>
</dbReference>
<name>A0A160VHI2_9ZZZZ</name>
<accession>A0A160VHI2</accession>
<dbReference type="Gene3D" id="3.30.1490.110">
    <property type="match status" value="1"/>
</dbReference>
<gene>
    <name evidence="6" type="ORF">MGWOODY_Mmi1719</name>
</gene>
<dbReference type="InterPro" id="IPR003494">
    <property type="entry name" value="SHS2_FtsA"/>
</dbReference>
<keyword evidence="1" id="KW-1003">Cell membrane</keyword>
<dbReference type="SUPFAM" id="SSF53067">
    <property type="entry name" value="Actin-like ATPase domain"/>
    <property type="match status" value="2"/>
</dbReference>
<dbReference type="AlphaFoldDB" id="A0A160VHI2"/>
<dbReference type="PIRSF" id="PIRSF003101">
    <property type="entry name" value="FtsA"/>
    <property type="match status" value="1"/>
</dbReference>
<dbReference type="PANTHER" id="PTHR32432:SF4">
    <property type="entry name" value="CELL DIVISION PROTEIN FTSA"/>
    <property type="match status" value="1"/>
</dbReference>
<evidence type="ECO:0000256" key="3">
    <source>
        <dbReference type="ARBA" id="ARBA00023136"/>
    </source>
</evidence>
<organism evidence="6">
    <name type="scientific">hydrothermal vent metagenome</name>
    <dbReference type="NCBI Taxonomy" id="652676"/>
    <lineage>
        <taxon>unclassified sequences</taxon>
        <taxon>metagenomes</taxon>
        <taxon>ecological metagenomes</taxon>
    </lineage>
</organism>
<feature type="domain" description="SHS2" evidence="5">
    <location>
        <begin position="13"/>
        <end position="209"/>
    </location>
</feature>
<protein>
    <submittedName>
        <fullName evidence="6">Cell division protein FtsA</fullName>
    </submittedName>
</protein>
<dbReference type="InterPro" id="IPR050696">
    <property type="entry name" value="FtsA/MreB"/>
</dbReference>
<dbReference type="EMBL" id="FAXC01000389">
    <property type="protein sequence ID" value="CUV10278.1"/>
    <property type="molecule type" value="Genomic_DNA"/>
</dbReference>
<dbReference type="SMART" id="SM00842">
    <property type="entry name" value="FtsA"/>
    <property type="match status" value="1"/>
</dbReference>
<dbReference type="HAMAP" id="MF_02033">
    <property type="entry name" value="FtsA"/>
    <property type="match status" value="1"/>
</dbReference>
<evidence type="ECO:0000256" key="4">
    <source>
        <dbReference type="ARBA" id="ARBA00023306"/>
    </source>
</evidence>
<evidence type="ECO:0000256" key="2">
    <source>
        <dbReference type="ARBA" id="ARBA00022618"/>
    </source>
</evidence>
<dbReference type="InterPro" id="IPR020823">
    <property type="entry name" value="Cell_div_FtsA"/>
</dbReference>
<dbReference type="PANTHER" id="PTHR32432">
    <property type="entry name" value="CELL DIVISION PROTEIN FTSA-RELATED"/>
    <property type="match status" value="1"/>
</dbReference>
<keyword evidence="2 6" id="KW-0132">Cell division</keyword>
<dbReference type="InterPro" id="IPR043129">
    <property type="entry name" value="ATPase_NBD"/>
</dbReference>
<dbReference type="GO" id="GO:0032153">
    <property type="term" value="C:cell division site"/>
    <property type="evidence" value="ECO:0007669"/>
    <property type="project" value="TreeGrafter"/>
</dbReference>
<evidence type="ECO:0000256" key="1">
    <source>
        <dbReference type="ARBA" id="ARBA00022475"/>
    </source>
</evidence>
<dbReference type="GO" id="GO:0009898">
    <property type="term" value="C:cytoplasmic side of plasma membrane"/>
    <property type="evidence" value="ECO:0007669"/>
    <property type="project" value="TreeGrafter"/>
</dbReference>
<dbReference type="Pfam" id="PF14450">
    <property type="entry name" value="FtsA"/>
    <property type="match status" value="1"/>
</dbReference>
<keyword evidence="4" id="KW-0131">Cell cycle</keyword>
<keyword evidence="3" id="KW-0472">Membrane</keyword>
<dbReference type="Gene3D" id="3.30.420.40">
    <property type="match status" value="1"/>
</dbReference>
<dbReference type="NCBIfam" id="TIGR01174">
    <property type="entry name" value="ftsA"/>
    <property type="match status" value="1"/>
</dbReference>
<dbReference type="Pfam" id="PF02491">
    <property type="entry name" value="SHS2_FTSA"/>
    <property type="match status" value="1"/>
</dbReference>
<proteinExistence type="inferred from homology"/>
<sequence length="423" mass="45337">MIRSNRNAEKYIQAGLDVGSDKICCAITEVDPKSNIVKLLGIGTSPATGIKKGSITHRDQLIDEMDNALQEAQTMADLIVEKLSLGISGSHIRGINTQGAIAIGNNNGSNVPIQHEITDGDVHRVLDLAKAVSLPVDRDILHVLPQEYVIDTMDSIKDPVGLTGRRLEARVHLITVATTAATNLVSCAEELGVDVDGIVYQGLASSIATLGDDEKNLGVVCVDIGATTTDIIVYHEGGVRHTATLLIGAASITNDIAVMLQVGIEDAEKIKQTYGSAKASMSSPSLDFELPAQNGQIKRKVSEHELSRYVEARMVEILQLIMREVSRADIKEKLTYGMVLTGGGSELKNLVGLAQETINMPVRVGNPVNLSGAVDVASRPIYASAIGLAQWKTFGEDISLIHKTGNTFKGAMGKFKKLMKEFF</sequence>
<evidence type="ECO:0000313" key="6">
    <source>
        <dbReference type="EMBL" id="CUV10278.1"/>
    </source>
</evidence>
<reference evidence="6" key="1">
    <citation type="submission" date="2015-10" db="EMBL/GenBank/DDBJ databases">
        <authorList>
            <person name="Gilbert D.G."/>
        </authorList>
    </citation>
    <scope>NUCLEOTIDE SEQUENCE</scope>
</reference>